<keyword evidence="2" id="KW-1185">Reference proteome</keyword>
<evidence type="ECO:0008006" key="3">
    <source>
        <dbReference type="Google" id="ProtNLM"/>
    </source>
</evidence>
<protein>
    <recommendedName>
        <fullName evidence="3">Secreted protein</fullName>
    </recommendedName>
</protein>
<accession>A0A6M0CGT6</accession>
<dbReference type="AlphaFoldDB" id="A0A6M0CGT6"/>
<organism evidence="1 2">
    <name type="scientific">Spongiivirga citrea</name>
    <dbReference type="NCBI Taxonomy" id="1481457"/>
    <lineage>
        <taxon>Bacteria</taxon>
        <taxon>Pseudomonadati</taxon>
        <taxon>Bacteroidota</taxon>
        <taxon>Flavobacteriia</taxon>
        <taxon>Flavobacteriales</taxon>
        <taxon>Flavobacteriaceae</taxon>
        <taxon>Spongiivirga</taxon>
    </lineage>
</organism>
<name>A0A6M0CGT6_9FLAO</name>
<reference evidence="1 2" key="1">
    <citation type="submission" date="2020-01" db="EMBL/GenBank/DDBJ databases">
        <title>Spongiivirga citrea KCTC 32990T.</title>
        <authorList>
            <person name="Wang G."/>
        </authorList>
    </citation>
    <scope>NUCLEOTIDE SEQUENCE [LARGE SCALE GENOMIC DNA]</scope>
    <source>
        <strain evidence="1 2">KCTC 32990</strain>
    </source>
</reference>
<evidence type="ECO:0000313" key="1">
    <source>
        <dbReference type="EMBL" id="NER16712.1"/>
    </source>
</evidence>
<evidence type="ECO:0000313" key="2">
    <source>
        <dbReference type="Proteomes" id="UP000474296"/>
    </source>
</evidence>
<dbReference type="RefSeq" id="WP_164030135.1">
    <property type="nucleotide sequence ID" value="NZ_JAABOQ010000002.1"/>
</dbReference>
<dbReference type="EMBL" id="JAABOQ010000002">
    <property type="protein sequence ID" value="NER16712.1"/>
    <property type="molecule type" value="Genomic_DNA"/>
</dbReference>
<sequence length="231" mass="26112">MRHRFFIHTIIFVLVALMPMLVSGQKDTTATKTKSLFENKVVRKKNFELPQSVQPENKFSSFSFGNIGLTQPKPLTLPKLTSLPQEEQKNIMMPEQFADNGARFNKTLNKTYGEKERKGNTVDTYLGDVKTGGKIVKIVCRDHEYVDGDRVRVYWNDEIIEYNILLTSSFRVIEIELAPGFNKIDFEALNQGTSGPNTAEFRVFDENGAVLAGSQWNLTTGVKGTLIVVKE</sequence>
<dbReference type="Proteomes" id="UP000474296">
    <property type="component" value="Unassembled WGS sequence"/>
</dbReference>
<comment type="caution">
    <text evidence="1">The sequence shown here is derived from an EMBL/GenBank/DDBJ whole genome shotgun (WGS) entry which is preliminary data.</text>
</comment>
<gene>
    <name evidence="1" type="ORF">GWK10_05785</name>
</gene>
<proteinExistence type="predicted"/>